<name>A0ABM4WYE1_COFAR</name>
<keyword evidence="2" id="KW-0472">Membrane</keyword>
<evidence type="ECO:0000313" key="3">
    <source>
        <dbReference type="Proteomes" id="UP001652660"/>
    </source>
</evidence>
<evidence type="ECO:0000313" key="4">
    <source>
        <dbReference type="RefSeq" id="XP_071936798.1"/>
    </source>
</evidence>
<evidence type="ECO:0000256" key="2">
    <source>
        <dbReference type="SAM" id="Phobius"/>
    </source>
</evidence>
<dbReference type="Pfam" id="PF03096">
    <property type="entry name" value="Ndr"/>
    <property type="match status" value="2"/>
</dbReference>
<dbReference type="InterPro" id="IPR029058">
    <property type="entry name" value="AB_hydrolase_fold"/>
</dbReference>
<accession>A0ABM4WYE1</accession>
<dbReference type="SUPFAM" id="SSF53474">
    <property type="entry name" value="alpha/beta-Hydrolases"/>
    <property type="match status" value="1"/>
</dbReference>
<organism evidence="3 4">
    <name type="scientific">Coffea arabica</name>
    <name type="common">Arabian coffee</name>
    <dbReference type="NCBI Taxonomy" id="13443"/>
    <lineage>
        <taxon>Eukaryota</taxon>
        <taxon>Viridiplantae</taxon>
        <taxon>Streptophyta</taxon>
        <taxon>Embryophyta</taxon>
        <taxon>Tracheophyta</taxon>
        <taxon>Spermatophyta</taxon>
        <taxon>Magnoliopsida</taxon>
        <taxon>eudicotyledons</taxon>
        <taxon>Gunneridae</taxon>
        <taxon>Pentapetalae</taxon>
        <taxon>asterids</taxon>
        <taxon>lamiids</taxon>
        <taxon>Gentianales</taxon>
        <taxon>Rubiaceae</taxon>
        <taxon>Ixoroideae</taxon>
        <taxon>Gardenieae complex</taxon>
        <taxon>Bertiereae - Coffeeae clade</taxon>
        <taxon>Coffeeae</taxon>
        <taxon>Coffea</taxon>
    </lineage>
</organism>
<proteinExistence type="inferred from homology"/>
<dbReference type="GeneID" id="113732661"/>
<reference evidence="4" key="1">
    <citation type="submission" date="2025-08" db="UniProtKB">
        <authorList>
            <consortium name="RefSeq"/>
        </authorList>
    </citation>
    <scope>IDENTIFICATION</scope>
    <source>
        <tissue evidence="4">Leaves</tissue>
    </source>
</reference>
<keyword evidence="2" id="KW-0812">Transmembrane</keyword>
<dbReference type="RefSeq" id="XP_071936798.1">
    <property type="nucleotide sequence ID" value="XM_072080697.1"/>
</dbReference>
<keyword evidence="2" id="KW-1133">Transmembrane helix</keyword>
<dbReference type="PANTHER" id="PTHR11034">
    <property type="entry name" value="N-MYC DOWNSTREAM REGULATED"/>
    <property type="match status" value="1"/>
</dbReference>
<dbReference type="InterPro" id="IPR004142">
    <property type="entry name" value="NDRG"/>
</dbReference>
<gene>
    <name evidence="4" type="primary">LOC113732661</name>
</gene>
<sequence length="325" mass="36183">MGVSSDSVAVDIDNLAPPAGKEVCVKTSKGLISVFICGDQQKPALVTYPDVALNFMSCFRGLFFCQEAASMLLHNFCIYHIDAPGHELGADAISVNVPLLSVHDLADQVAEVVDFFGLEKVFCMGVTAGAYILTLFAILLNLLYFYGMCGLLKECLLLRYFSKELRRGMHGAESDTIYYCRRLLDERQSSNVLRFLRAINERHDLTEGLQKLKCKTLIFVGERSPFHADSIHMNTMMNKNTCALVEVESCGSLVTEELPYAMVVPMEFFLMGFGFYNKTPFTSTGSSQELSKNPSRHWCIAPELLSSESLGVKLKPIKTRPTHKT</sequence>
<feature type="transmembrane region" description="Helical" evidence="2">
    <location>
        <begin position="121"/>
        <end position="146"/>
    </location>
</feature>
<dbReference type="Gene3D" id="3.40.50.1820">
    <property type="entry name" value="alpha/beta hydrolase"/>
    <property type="match status" value="2"/>
</dbReference>
<comment type="similarity">
    <text evidence="1">Belongs to the NDRG family.</text>
</comment>
<keyword evidence="3" id="KW-1185">Reference proteome</keyword>
<protein>
    <submittedName>
        <fullName evidence="4">Protein NDL1 isoform X2</fullName>
    </submittedName>
</protein>
<evidence type="ECO:0000256" key="1">
    <source>
        <dbReference type="ARBA" id="ARBA00005598"/>
    </source>
</evidence>
<dbReference type="Proteomes" id="UP001652660">
    <property type="component" value="Chromosome 2e"/>
</dbReference>